<dbReference type="Proteomes" id="UP001212263">
    <property type="component" value="Unassembled WGS sequence"/>
</dbReference>
<dbReference type="Proteomes" id="UP000284434">
    <property type="component" value="Unassembled WGS sequence"/>
</dbReference>
<accession>A0A1Y3Y2I4</accession>
<keyword evidence="1" id="KW-0472">Membrane</keyword>
<evidence type="ECO:0000313" key="5">
    <source>
        <dbReference type="EMBL" id="RGV29881.1"/>
    </source>
</evidence>
<dbReference type="EMBL" id="QRYC01000009">
    <property type="protein sequence ID" value="RGU56592.1"/>
    <property type="molecule type" value="Genomic_DNA"/>
</dbReference>
<dbReference type="Pfam" id="PF07666">
    <property type="entry name" value="MpPF26"/>
    <property type="match status" value="1"/>
</dbReference>
<sequence>MEIMNGAKKDLPNATVVLVLGILSLIFCWCYGFFGLILGIIAVVLAGGQRKLYLQSPDEYTESSFKNVNAGRVCGIISICIAGVVVVVLLLVLMGIVAGIGIASFGL</sequence>
<dbReference type="Proteomes" id="UP001199750">
    <property type="component" value="Unassembled WGS sequence"/>
</dbReference>
<reference evidence="2" key="2">
    <citation type="submission" date="2022-01" db="EMBL/GenBank/DDBJ databases">
        <title>Collection of gut derived symbiotic bacterial strains cultured from healthy donors.</title>
        <authorList>
            <person name="Lin H."/>
            <person name="Kohout C."/>
            <person name="Waligurski E."/>
            <person name="Pamer E.G."/>
        </authorList>
    </citation>
    <scope>NUCLEOTIDE SEQUENCE</scope>
    <source>
        <strain evidence="2">DFI.1.149</strain>
    </source>
</reference>
<evidence type="ECO:0000313" key="4">
    <source>
        <dbReference type="EMBL" id="RGU56592.1"/>
    </source>
</evidence>
<evidence type="ECO:0000313" key="2">
    <source>
        <dbReference type="EMBL" id="MCG4958861.1"/>
    </source>
</evidence>
<dbReference type="EMBL" id="QSCO01000020">
    <property type="protein sequence ID" value="RGY05018.1"/>
    <property type="molecule type" value="Genomic_DNA"/>
</dbReference>
<name>A0A1Y3Y2I4_9BACT</name>
<comment type="caution">
    <text evidence="5">The sequence shown here is derived from an EMBL/GenBank/DDBJ whole genome shotgun (WGS) entry which is preliminary data.</text>
</comment>
<keyword evidence="1" id="KW-0812">Transmembrane</keyword>
<proteinExistence type="predicted"/>
<reference evidence="7 8" key="1">
    <citation type="submission" date="2018-08" db="EMBL/GenBank/DDBJ databases">
        <title>A genome reference for cultivated species of the human gut microbiota.</title>
        <authorList>
            <person name="Zou Y."/>
            <person name="Xue W."/>
            <person name="Luo G."/>
        </authorList>
    </citation>
    <scope>NUCLEOTIDE SEQUENCE [LARGE SCALE GENOMIC DNA]</scope>
    <source>
        <strain evidence="5 7">AF14-6AC</strain>
        <strain evidence="4 8">AF16-14</strain>
        <strain evidence="6 9">OF03-11</strain>
    </source>
</reference>
<feature type="transmembrane region" description="Helical" evidence="1">
    <location>
        <begin position="20"/>
        <end position="46"/>
    </location>
</feature>
<evidence type="ECO:0000313" key="8">
    <source>
        <dbReference type="Proteomes" id="UP000284243"/>
    </source>
</evidence>
<protein>
    <submittedName>
        <fullName evidence="3">CCC motif membrane protein</fullName>
    </submittedName>
</protein>
<dbReference type="EMBL" id="JAQMRD010000010">
    <property type="protein sequence ID" value="MDB9223226.1"/>
    <property type="molecule type" value="Genomic_DNA"/>
</dbReference>
<evidence type="ECO:0000313" key="7">
    <source>
        <dbReference type="Proteomes" id="UP000283426"/>
    </source>
</evidence>
<keyword evidence="1" id="KW-1133">Transmembrane helix</keyword>
<gene>
    <name evidence="5" type="ORF">DWW24_03145</name>
    <name evidence="4" type="ORF">DWW57_08575</name>
    <name evidence="6" type="ORF">DXA53_13725</name>
    <name evidence="2" type="ORF">L0P03_03195</name>
    <name evidence="3" type="ORF">PN645_09440</name>
</gene>
<evidence type="ECO:0000313" key="6">
    <source>
        <dbReference type="EMBL" id="RGY05018.1"/>
    </source>
</evidence>
<organism evidence="5 7">
    <name type="scientific">Odoribacter splanchnicus</name>
    <dbReference type="NCBI Taxonomy" id="28118"/>
    <lineage>
        <taxon>Bacteria</taxon>
        <taxon>Pseudomonadati</taxon>
        <taxon>Bacteroidota</taxon>
        <taxon>Bacteroidia</taxon>
        <taxon>Bacteroidales</taxon>
        <taxon>Odoribacteraceae</taxon>
        <taxon>Odoribacter</taxon>
    </lineage>
</organism>
<evidence type="ECO:0000313" key="9">
    <source>
        <dbReference type="Proteomes" id="UP000284434"/>
    </source>
</evidence>
<dbReference type="OMA" id="PDEYTES"/>
<dbReference type="NCBIfam" id="NF040945">
    <property type="entry name" value="CCC_membrane"/>
    <property type="match status" value="1"/>
</dbReference>
<dbReference type="Proteomes" id="UP000284243">
    <property type="component" value="Unassembled WGS sequence"/>
</dbReference>
<dbReference type="RefSeq" id="WP_013610844.1">
    <property type="nucleotide sequence ID" value="NZ_CABJFF010000014.1"/>
</dbReference>
<dbReference type="EMBL" id="QRYW01000005">
    <property type="protein sequence ID" value="RGV29881.1"/>
    <property type="molecule type" value="Genomic_DNA"/>
</dbReference>
<dbReference type="InterPro" id="IPR011655">
    <property type="entry name" value="MpPF26"/>
</dbReference>
<dbReference type="Proteomes" id="UP000283426">
    <property type="component" value="Unassembled WGS sequence"/>
</dbReference>
<feature type="transmembrane region" description="Helical" evidence="1">
    <location>
        <begin position="73"/>
        <end position="106"/>
    </location>
</feature>
<evidence type="ECO:0000313" key="3">
    <source>
        <dbReference type="EMBL" id="MDB9223226.1"/>
    </source>
</evidence>
<evidence type="ECO:0000256" key="1">
    <source>
        <dbReference type="SAM" id="Phobius"/>
    </source>
</evidence>
<dbReference type="GeneID" id="61273756"/>
<dbReference type="EMBL" id="JAKNDN010000005">
    <property type="protein sequence ID" value="MCG4958861.1"/>
    <property type="molecule type" value="Genomic_DNA"/>
</dbReference>
<reference evidence="3" key="3">
    <citation type="submission" date="2023-01" db="EMBL/GenBank/DDBJ databases">
        <title>Human gut microbiome strain richness.</title>
        <authorList>
            <person name="Chen-Liaw A."/>
        </authorList>
    </citation>
    <scope>NUCLEOTIDE SEQUENCE</scope>
    <source>
        <strain evidence="3">RTP21484st1_B7_RTP21484_190118</strain>
    </source>
</reference>
<dbReference type="AlphaFoldDB" id="A0A1Y3Y2I4"/>